<dbReference type="EMBL" id="SWJQ01000178">
    <property type="protein sequence ID" value="TRZ19618.1"/>
    <property type="molecule type" value="Genomic_DNA"/>
</dbReference>
<gene>
    <name evidence="1" type="ORF">HGM15179_007486</name>
</gene>
<reference evidence="1" key="1">
    <citation type="submission" date="2019-04" db="EMBL/GenBank/DDBJ databases">
        <title>Genome assembly of Zosterops borbonicus 15179.</title>
        <authorList>
            <person name="Leroy T."/>
            <person name="Anselmetti Y."/>
            <person name="Tilak M.-K."/>
            <person name="Nabholz B."/>
        </authorList>
    </citation>
    <scope>NUCLEOTIDE SEQUENCE</scope>
    <source>
        <strain evidence="1">HGM_15179</strain>
        <tissue evidence="1">Muscle</tissue>
    </source>
</reference>
<proteinExistence type="predicted"/>
<evidence type="ECO:0000313" key="1">
    <source>
        <dbReference type="EMBL" id="TRZ19618.1"/>
    </source>
</evidence>
<comment type="caution">
    <text evidence="1">The sequence shown here is derived from an EMBL/GenBank/DDBJ whole genome shotgun (WGS) entry which is preliminary data.</text>
</comment>
<name>A0A8K1GK10_9PASS</name>
<sequence>TFLVESREEQLLLKVSAEFGSCSTLLNLMNVAVKTPQATPKVDNDYLGKAKLPSRLRSSDEVRTVGKCGHKTCTKSGKCPTGRKIIGKDVEILGTFPTRNRRASGPGSLAQSWMPTGERQAGSAAPVSSQANMWPYQSSQANMWPKADCAIVPHLEELQGSSRAAEVSEHQPWGQQDLWINPGLQWGSRGLKCHPIVFSKFGGNIQFALV</sequence>
<dbReference type="Proteomes" id="UP000796761">
    <property type="component" value="Unassembled WGS sequence"/>
</dbReference>
<organism evidence="1 2">
    <name type="scientific">Zosterops borbonicus</name>
    <dbReference type="NCBI Taxonomy" id="364589"/>
    <lineage>
        <taxon>Eukaryota</taxon>
        <taxon>Metazoa</taxon>
        <taxon>Chordata</taxon>
        <taxon>Craniata</taxon>
        <taxon>Vertebrata</taxon>
        <taxon>Euteleostomi</taxon>
        <taxon>Archelosauria</taxon>
        <taxon>Archosauria</taxon>
        <taxon>Dinosauria</taxon>
        <taxon>Saurischia</taxon>
        <taxon>Theropoda</taxon>
        <taxon>Coelurosauria</taxon>
        <taxon>Aves</taxon>
        <taxon>Neognathae</taxon>
        <taxon>Neoaves</taxon>
        <taxon>Telluraves</taxon>
        <taxon>Australaves</taxon>
        <taxon>Passeriformes</taxon>
        <taxon>Sylvioidea</taxon>
        <taxon>Zosteropidae</taxon>
        <taxon>Zosterops</taxon>
    </lineage>
</organism>
<protein>
    <submittedName>
        <fullName evidence="1">Uncharacterized protein</fullName>
    </submittedName>
</protein>
<evidence type="ECO:0000313" key="2">
    <source>
        <dbReference type="Proteomes" id="UP000796761"/>
    </source>
</evidence>
<keyword evidence="2" id="KW-1185">Reference proteome</keyword>
<accession>A0A8K1GK10</accession>
<dbReference type="AlphaFoldDB" id="A0A8K1GK10"/>
<feature type="non-terminal residue" evidence="1">
    <location>
        <position position="1"/>
    </location>
</feature>